<keyword evidence="2" id="KW-0812">Transmembrane</keyword>
<accession>A0A1F5X4Z1</accession>
<comment type="caution">
    <text evidence="3">The sequence shown here is derived from an EMBL/GenBank/DDBJ whole genome shotgun (WGS) entry which is preliminary data.</text>
</comment>
<proteinExistence type="predicted"/>
<reference evidence="3 4" key="1">
    <citation type="journal article" date="2016" name="Nat. Commun.">
        <title>Thousands of microbial genomes shed light on interconnected biogeochemical processes in an aquifer system.</title>
        <authorList>
            <person name="Anantharaman K."/>
            <person name="Brown C.T."/>
            <person name="Hug L.A."/>
            <person name="Sharon I."/>
            <person name="Castelle C.J."/>
            <person name="Probst A.J."/>
            <person name="Thomas B.C."/>
            <person name="Singh A."/>
            <person name="Wilkins M.J."/>
            <person name="Karaoz U."/>
            <person name="Brodie E.L."/>
            <person name="Williams K.H."/>
            <person name="Hubbard S.S."/>
            <person name="Banfield J.F."/>
        </authorList>
    </citation>
    <scope>NUCLEOTIDE SEQUENCE [LARGE SCALE GENOMIC DNA]</scope>
</reference>
<name>A0A1F5X4Z1_9BACT</name>
<sequence length="179" mass="19523">MNKTLIVSVVVVIVLAALYFFWAPIKDLTGLSNLGEQNTPETPQTPSATPPAGTPQASTKKIRVISPNGGEVWQRGKQYNVRWDTTLATNIDTYVDLIPATTIITNPYSATSRITGTEMFHSSIFPQDNTPGEGSFSYRVPDAIKPGTYQVLVLMGKDCNALTGPRCDFDLSDKLLTIK</sequence>
<feature type="region of interest" description="Disordered" evidence="1">
    <location>
        <begin position="36"/>
        <end position="60"/>
    </location>
</feature>
<protein>
    <submittedName>
        <fullName evidence="3">Uncharacterized protein</fullName>
    </submittedName>
</protein>
<feature type="transmembrane region" description="Helical" evidence="2">
    <location>
        <begin position="6"/>
        <end position="25"/>
    </location>
</feature>
<keyword evidence="2" id="KW-1133">Transmembrane helix</keyword>
<dbReference type="EMBL" id="MFIE01000007">
    <property type="protein sequence ID" value="OGF83005.1"/>
    <property type="molecule type" value="Genomic_DNA"/>
</dbReference>
<gene>
    <name evidence="3" type="ORF">A3B18_02275</name>
</gene>
<evidence type="ECO:0000256" key="2">
    <source>
        <dbReference type="SAM" id="Phobius"/>
    </source>
</evidence>
<dbReference type="AlphaFoldDB" id="A0A1F5X4Z1"/>
<feature type="compositionally biased region" description="Polar residues" evidence="1">
    <location>
        <begin position="36"/>
        <end position="47"/>
    </location>
</feature>
<keyword evidence="2" id="KW-0472">Membrane</keyword>
<evidence type="ECO:0000313" key="4">
    <source>
        <dbReference type="Proteomes" id="UP000178684"/>
    </source>
</evidence>
<evidence type="ECO:0000256" key="1">
    <source>
        <dbReference type="SAM" id="MobiDB-lite"/>
    </source>
</evidence>
<dbReference type="Proteomes" id="UP000178684">
    <property type="component" value="Unassembled WGS sequence"/>
</dbReference>
<organism evidence="3 4">
    <name type="scientific">Candidatus Giovannonibacteria bacterium RIFCSPLOWO2_01_FULL_46_13</name>
    <dbReference type="NCBI Taxonomy" id="1798352"/>
    <lineage>
        <taxon>Bacteria</taxon>
        <taxon>Candidatus Giovannoniibacteriota</taxon>
    </lineage>
</organism>
<evidence type="ECO:0000313" key="3">
    <source>
        <dbReference type="EMBL" id="OGF83005.1"/>
    </source>
</evidence>